<evidence type="ECO:0000256" key="1">
    <source>
        <dbReference type="SAM" id="Phobius"/>
    </source>
</evidence>
<reference evidence="3" key="1">
    <citation type="journal article" date="2019" name="Int. J. Syst. Evol. Microbiol.">
        <title>The Global Catalogue of Microorganisms (GCM) 10K type strain sequencing project: providing services to taxonomists for standard genome sequencing and annotation.</title>
        <authorList>
            <consortium name="The Broad Institute Genomics Platform"/>
            <consortium name="The Broad Institute Genome Sequencing Center for Infectious Disease"/>
            <person name="Wu L."/>
            <person name="Ma J."/>
        </authorList>
    </citation>
    <scope>NUCLEOTIDE SEQUENCE [LARGE SCALE GENOMIC DNA]</scope>
    <source>
        <strain evidence="3">CCM 8725</strain>
    </source>
</reference>
<dbReference type="RefSeq" id="WP_209989683.1">
    <property type="nucleotide sequence ID" value="NZ_JBHSVQ010000001.1"/>
</dbReference>
<organism evidence="2 3">
    <name type="scientific">Paenibacillus rhizoplanae</name>
    <dbReference type="NCBI Taxonomy" id="1917181"/>
    <lineage>
        <taxon>Bacteria</taxon>
        <taxon>Bacillati</taxon>
        <taxon>Bacillota</taxon>
        <taxon>Bacilli</taxon>
        <taxon>Bacillales</taxon>
        <taxon>Paenibacillaceae</taxon>
        <taxon>Paenibacillus</taxon>
    </lineage>
</organism>
<evidence type="ECO:0000313" key="2">
    <source>
        <dbReference type="EMBL" id="MFD2413076.1"/>
    </source>
</evidence>
<keyword evidence="1" id="KW-0812">Transmembrane</keyword>
<gene>
    <name evidence="2" type="ORF">ACFSX3_24640</name>
</gene>
<name>A0ABW5FK67_9BACL</name>
<keyword evidence="1" id="KW-1133">Transmembrane helix</keyword>
<evidence type="ECO:0000313" key="3">
    <source>
        <dbReference type="Proteomes" id="UP001597448"/>
    </source>
</evidence>
<sequence length="167" mass="19319">MKTTEYIAIYAAIIATSTFAWNVLTWRLNKRRLKLECRIVYLRGTEESPYAGDFVEYKLINLTDKPLRVKSISGTINMSEGRGYFSLADVGNSETISPMDSILFYKEAPHIFHMRLRALYVEDSLGRKYKLKRSVLRRLKSKSQEYSNTYESGEDLIAYNPPLRAVD</sequence>
<keyword evidence="3" id="KW-1185">Reference proteome</keyword>
<protein>
    <submittedName>
        <fullName evidence="2">Uncharacterized protein</fullName>
    </submittedName>
</protein>
<dbReference type="EMBL" id="JBHUKY010000054">
    <property type="protein sequence ID" value="MFD2413076.1"/>
    <property type="molecule type" value="Genomic_DNA"/>
</dbReference>
<comment type="caution">
    <text evidence="2">The sequence shown here is derived from an EMBL/GenBank/DDBJ whole genome shotgun (WGS) entry which is preliminary data.</text>
</comment>
<accession>A0ABW5FK67</accession>
<feature type="transmembrane region" description="Helical" evidence="1">
    <location>
        <begin position="6"/>
        <end position="24"/>
    </location>
</feature>
<keyword evidence="1" id="KW-0472">Membrane</keyword>
<proteinExistence type="predicted"/>
<dbReference type="Proteomes" id="UP001597448">
    <property type="component" value="Unassembled WGS sequence"/>
</dbReference>